<feature type="region of interest" description="Disordered" evidence="1">
    <location>
        <begin position="407"/>
        <end position="426"/>
    </location>
</feature>
<evidence type="ECO:0000256" key="1">
    <source>
        <dbReference type="SAM" id="MobiDB-lite"/>
    </source>
</evidence>
<dbReference type="Proteomes" id="UP001292182">
    <property type="component" value="Unassembled WGS sequence"/>
</dbReference>
<proteinExistence type="predicted"/>
<evidence type="ECO:0000313" key="3">
    <source>
        <dbReference type="Proteomes" id="UP001292182"/>
    </source>
</evidence>
<sequence length="440" mass="47898">MVSPPPRLLTSQPRGGRMTTASEKELKGAWVIHHGRKLILDVNGPAEFPAINEAAKAATLLTKLGQTNQATVTKVEARAIAVASGLDPRLELNGLLQVLERKRLIDQSTNDISILGVTTRGSLGHATDIYNEAEPSTYEEASITLAEIASEMPIRRADVSERIGDTHKLTNSQVGDFLDRAEGIGFVDKEGDGNDRLLFNGNLFRRSSVVKTQKVLTSLNDAEQRLVSEIAEQLSKSGCLSVQHVEHVLSKPLFEKLVAAAVYDLNEVTNEQGSHVYVTAPAAFHKFVDPMVDDCFDMAKSLVAALTYGMVSRSSSQGRITQLPALVNKLISGREVGPTTSIGQDYRVLEVNGVVKLRRDANYANRYYLRLLKREVGELALQVLTQGNAYAQSLADLPSAPMAGYIGPEESRTSVRKSQSPLSKRATRDVLEAVRGGRVL</sequence>
<dbReference type="EMBL" id="JAOBTW010000003">
    <property type="protein sequence ID" value="MDZ7281044.1"/>
    <property type="molecule type" value="Genomic_DNA"/>
</dbReference>
<comment type="caution">
    <text evidence="2">The sequence shown here is derived from an EMBL/GenBank/DDBJ whole genome shotgun (WGS) entry which is preliminary data.</text>
</comment>
<reference evidence="3" key="1">
    <citation type="submission" date="2023-07" db="EMBL/GenBank/DDBJ databases">
        <title>Whole genome sequence analysis of rice epiphytic Sphingomonas sanguinis OsEp_Plm_15B2.</title>
        <authorList>
            <person name="Sahu K.P."/>
            <person name="Asharani P."/>
            <person name="Reddy B."/>
            <person name="Kumar A."/>
        </authorList>
    </citation>
    <scope>NUCLEOTIDE SEQUENCE [LARGE SCALE GENOMIC DNA]</scope>
    <source>
        <strain evidence="3">OsEp_Plm_15B2</strain>
    </source>
</reference>
<dbReference type="RefSeq" id="WP_322538540.1">
    <property type="nucleotide sequence ID" value="NZ_JAOBTW010000003.1"/>
</dbReference>
<name>A0ABU5LM76_9SPHN</name>
<protein>
    <submittedName>
        <fullName evidence="2">Uncharacterized protein</fullName>
    </submittedName>
</protein>
<feature type="region of interest" description="Disordered" evidence="1">
    <location>
        <begin position="1"/>
        <end position="22"/>
    </location>
</feature>
<gene>
    <name evidence="2" type="ORF">N4G62_03240</name>
</gene>
<evidence type="ECO:0000313" key="2">
    <source>
        <dbReference type="EMBL" id="MDZ7281044.1"/>
    </source>
</evidence>
<accession>A0ABU5LM76</accession>
<keyword evidence="3" id="KW-1185">Reference proteome</keyword>
<organism evidence="2 3">
    <name type="scientific">Sphingomonas sanguinis</name>
    <dbReference type="NCBI Taxonomy" id="33051"/>
    <lineage>
        <taxon>Bacteria</taxon>
        <taxon>Pseudomonadati</taxon>
        <taxon>Pseudomonadota</taxon>
        <taxon>Alphaproteobacteria</taxon>
        <taxon>Sphingomonadales</taxon>
        <taxon>Sphingomonadaceae</taxon>
        <taxon>Sphingomonas</taxon>
    </lineage>
</organism>